<evidence type="ECO:0000256" key="3">
    <source>
        <dbReference type="ARBA" id="ARBA00022692"/>
    </source>
</evidence>
<keyword evidence="5 9" id="KW-1133">Transmembrane helix</keyword>
<dbReference type="KEGG" id="pvt:110080214"/>
<dbReference type="AlphaFoldDB" id="A0A6J0TVH0"/>
<gene>
    <name evidence="13" type="primary">IL2RG</name>
</gene>
<dbReference type="InterPro" id="IPR036116">
    <property type="entry name" value="FN3_sf"/>
</dbReference>
<keyword evidence="3 9" id="KW-0812">Transmembrane</keyword>
<keyword evidence="4 10" id="KW-0732">Signal</keyword>
<dbReference type="InParanoid" id="A0A6J0TVH0"/>
<dbReference type="InterPro" id="IPR048648">
    <property type="entry name" value="CRLF2-like_D2"/>
</dbReference>
<dbReference type="Pfam" id="PF21605">
    <property type="entry name" value="CRLF2-like_D2"/>
    <property type="match status" value="1"/>
</dbReference>
<keyword evidence="6 9" id="KW-0472">Membrane</keyword>
<feature type="transmembrane region" description="Helical" evidence="9">
    <location>
        <begin position="226"/>
        <end position="248"/>
    </location>
</feature>
<evidence type="ECO:0000256" key="6">
    <source>
        <dbReference type="ARBA" id="ARBA00023136"/>
    </source>
</evidence>
<evidence type="ECO:0000256" key="5">
    <source>
        <dbReference type="ARBA" id="ARBA00022989"/>
    </source>
</evidence>
<dbReference type="CTD" id="3561"/>
<evidence type="ECO:0000259" key="11">
    <source>
        <dbReference type="PROSITE" id="PS50853"/>
    </source>
</evidence>
<reference evidence="13" key="1">
    <citation type="submission" date="2025-08" db="UniProtKB">
        <authorList>
            <consortium name="RefSeq"/>
        </authorList>
    </citation>
    <scope>IDENTIFICATION</scope>
</reference>
<keyword evidence="7 13" id="KW-0675">Receptor</keyword>
<comment type="subcellular location">
    <subcellularLocation>
        <location evidence="1">Membrane</location>
        <topology evidence="1">Single-pass type I membrane protein</topology>
    </subcellularLocation>
</comment>
<evidence type="ECO:0000256" key="2">
    <source>
        <dbReference type="ARBA" id="ARBA00008159"/>
    </source>
</evidence>
<proteinExistence type="inferred from homology"/>
<accession>A0A6J0TVH0</accession>
<evidence type="ECO:0000256" key="7">
    <source>
        <dbReference type="ARBA" id="ARBA00023170"/>
    </source>
</evidence>
<dbReference type="InterPro" id="IPR013783">
    <property type="entry name" value="Ig-like_fold"/>
</dbReference>
<dbReference type="RefSeq" id="XP_020651593.2">
    <property type="nucleotide sequence ID" value="XM_020795934.2"/>
</dbReference>
<dbReference type="SUPFAM" id="SSF49265">
    <property type="entry name" value="Fibronectin type III"/>
    <property type="match status" value="2"/>
</dbReference>
<dbReference type="CDD" id="cd00063">
    <property type="entry name" value="FN3"/>
    <property type="match status" value="1"/>
</dbReference>
<evidence type="ECO:0000256" key="9">
    <source>
        <dbReference type="SAM" id="Phobius"/>
    </source>
</evidence>
<dbReference type="PANTHER" id="PTHR23037:SF47">
    <property type="entry name" value="INTERLEUKIN 2 RECEPTOR SUBUNIT GAMMA"/>
    <property type="match status" value="1"/>
</dbReference>
<evidence type="ECO:0000256" key="1">
    <source>
        <dbReference type="ARBA" id="ARBA00004479"/>
    </source>
</evidence>
<name>A0A6J0TVH0_9SAUR</name>
<dbReference type="Pfam" id="PF09240">
    <property type="entry name" value="IL6Ra-bind"/>
    <property type="match status" value="1"/>
</dbReference>
<evidence type="ECO:0000313" key="13">
    <source>
        <dbReference type="RefSeq" id="XP_020651593.2"/>
    </source>
</evidence>
<organism evidence="12 13">
    <name type="scientific">Pogona vitticeps</name>
    <name type="common">central bearded dragon</name>
    <dbReference type="NCBI Taxonomy" id="103695"/>
    <lineage>
        <taxon>Eukaryota</taxon>
        <taxon>Metazoa</taxon>
        <taxon>Chordata</taxon>
        <taxon>Craniata</taxon>
        <taxon>Vertebrata</taxon>
        <taxon>Euteleostomi</taxon>
        <taxon>Lepidosauria</taxon>
        <taxon>Squamata</taxon>
        <taxon>Bifurcata</taxon>
        <taxon>Unidentata</taxon>
        <taxon>Episquamata</taxon>
        <taxon>Toxicofera</taxon>
        <taxon>Iguania</taxon>
        <taxon>Acrodonta</taxon>
        <taxon>Agamidae</taxon>
        <taxon>Amphibolurinae</taxon>
        <taxon>Pogona</taxon>
    </lineage>
</organism>
<sequence length="343" mass="38692">MGAAQRPRRWLSLLLLLCLSPGGPGAHSSAPKVDCIVFNEDYMTCDWGRQQTPMVSYSFYSRFSHTQLEECQDYFQRDGIRVGCRLNITFNSETLFYKLYIHLNSSHTNTSYNDTVELLSRVQVGAPFNLSVKALENNQLRLSWNTPYRNPRCLEHAVEYRSNKDVNFTTQKTEEMNFNVASVDPEKRYTFYVRSKMKLLCSFTELWSEPGGPIYWGKETAPSMPFLLQISLLLASFFLLILLVLILLRMERVRLVLMPAIPNPSKKFEDLFTAYHGNFSEWAGVSKDALDMFKPSYHESICRVSELFPGGGYLPVSLDAGGKAAGGLGTSAGPSPSPTANLV</sequence>
<dbReference type="InterPro" id="IPR003961">
    <property type="entry name" value="FN3_dom"/>
</dbReference>
<comment type="similarity">
    <text evidence="2">Belongs to the type I cytokine receptor family. Type 5 subfamily.</text>
</comment>
<dbReference type="InterPro" id="IPR015321">
    <property type="entry name" value="TypeI_recpt_CBD"/>
</dbReference>
<evidence type="ECO:0000313" key="12">
    <source>
        <dbReference type="Proteomes" id="UP001652642"/>
    </source>
</evidence>
<dbReference type="PROSITE" id="PS50853">
    <property type="entry name" value="FN3"/>
    <property type="match status" value="1"/>
</dbReference>
<keyword evidence="12" id="KW-1185">Reference proteome</keyword>
<dbReference type="GO" id="GO:0004896">
    <property type="term" value="F:cytokine receptor activity"/>
    <property type="evidence" value="ECO:0007669"/>
    <property type="project" value="TreeGrafter"/>
</dbReference>
<dbReference type="GeneID" id="110080214"/>
<dbReference type="Proteomes" id="UP001652642">
    <property type="component" value="Chromosome 11"/>
</dbReference>
<evidence type="ECO:0000256" key="4">
    <source>
        <dbReference type="ARBA" id="ARBA00022729"/>
    </source>
</evidence>
<dbReference type="Gene3D" id="2.60.40.10">
    <property type="entry name" value="Immunoglobulins"/>
    <property type="match status" value="2"/>
</dbReference>
<feature type="domain" description="Fibronectin type-III" evidence="11">
    <location>
        <begin position="126"/>
        <end position="223"/>
    </location>
</feature>
<dbReference type="SMART" id="SM00060">
    <property type="entry name" value="FN3"/>
    <property type="match status" value="1"/>
</dbReference>
<evidence type="ECO:0000256" key="8">
    <source>
        <dbReference type="ARBA" id="ARBA00023180"/>
    </source>
</evidence>
<dbReference type="PANTHER" id="PTHR23037">
    <property type="entry name" value="CYTOKINE RECEPTOR"/>
    <property type="match status" value="1"/>
</dbReference>
<feature type="chain" id="PRO_5046610547" evidence="10">
    <location>
        <begin position="26"/>
        <end position="343"/>
    </location>
</feature>
<dbReference type="GO" id="GO:0009897">
    <property type="term" value="C:external side of plasma membrane"/>
    <property type="evidence" value="ECO:0007669"/>
    <property type="project" value="TreeGrafter"/>
</dbReference>
<dbReference type="OrthoDB" id="8942047at2759"/>
<protein>
    <submittedName>
        <fullName evidence="13">Cytokine receptor common subunit gamma</fullName>
    </submittedName>
</protein>
<keyword evidence="8" id="KW-0325">Glycoprotein</keyword>
<evidence type="ECO:0000256" key="10">
    <source>
        <dbReference type="SAM" id="SignalP"/>
    </source>
</evidence>
<feature type="signal peptide" evidence="10">
    <location>
        <begin position="1"/>
        <end position="25"/>
    </location>
</feature>